<proteinExistence type="inferred from homology"/>
<evidence type="ECO:0000313" key="6">
    <source>
        <dbReference type="EMBL" id="MCQ8278492.1"/>
    </source>
</evidence>
<feature type="signal peptide" evidence="4">
    <location>
        <begin position="1"/>
        <end position="22"/>
    </location>
</feature>
<dbReference type="Proteomes" id="UP001524587">
    <property type="component" value="Unassembled WGS sequence"/>
</dbReference>
<dbReference type="SMART" id="SM00062">
    <property type="entry name" value="PBPb"/>
    <property type="match status" value="1"/>
</dbReference>
<keyword evidence="2" id="KW-0813">Transport</keyword>
<reference evidence="6 7" key="1">
    <citation type="submission" date="2022-06" db="EMBL/GenBank/DDBJ databases">
        <title>Endosaccharibacter gen. nov., sp. nov., endophytic bacteria isolated from sugarcane.</title>
        <authorList>
            <person name="Pitiwittayakul N."/>
            <person name="Yukphan P."/>
            <person name="Charoenyingcharoen P."/>
            <person name="Tanasupawat S."/>
        </authorList>
    </citation>
    <scope>NUCLEOTIDE SEQUENCE [LARGE SCALE GENOMIC DNA]</scope>
    <source>
        <strain evidence="6 7">KSS8</strain>
    </source>
</reference>
<evidence type="ECO:0000256" key="2">
    <source>
        <dbReference type="ARBA" id="ARBA00022448"/>
    </source>
</evidence>
<evidence type="ECO:0000256" key="1">
    <source>
        <dbReference type="ARBA" id="ARBA00010333"/>
    </source>
</evidence>
<evidence type="ECO:0000256" key="3">
    <source>
        <dbReference type="ARBA" id="ARBA00022729"/>
    </source>
</evidence>
<organism evidence="6 7">
    <name type="scientific">Endosaccharibacter trunci</name>
    <dbReference type="NCBI Taxonomy" id="2812733"/>
    <lineage>
        <taxon>Bacteria</taxon>
        <taxon>Pseudomonadati</taxon>
        <taxon>Pseudomonadota</taxon>
        <taxon>Alphaproteobacteria</taxon>
        <taxon>Acetobacterales</taxon>
        <taxon>Acetobacteraceae</taxon>
        <taxon>Endosaccharibacter</taxon>
    </lineage>
</organism>
<dbReference type="EMBL" id="JAMSKV010000006">
    <property type="protein sequence ID" value="MCQ8278492.1"/>
    <property type="molecule type" value="Genomic_DNA"/>
</dbReference>
<dbReference type="RefSeq" id="WP_422863972.1">
    <property type="nucleotide sequence ID" value="NZ_JAMSKV010000006.1"/>
</dbReference>
<protein>
    <submittedName>
        <fullName evidence="6">Transporter substrate-binding domain-containing protein</fullName>
    </submittedName>
</protein>
<dbReference type="InterPro" id="IPR051455">
    <property type="entry name" value="Bact_solute-bind_prot3"/>
</dbReference>
<evidence type="ECO:0000256" key="4">
    <source>
        <dbReference type="SAM" id="SignalP"/>
    </source>
</evidence>
<dbReference type="InterPro" id="IPR001638">
    <property type="entry name" value="Solute-binding_3/MltF_N"/>
</dbReference>
<feature type="domain" description="Solute-binding protein family 3/N-terminal" evidence="5">
    <location>
        <begin position="45"/>
        <end position="269"/>
    </location>
</feature>
<dbReference type="PANTHER" id="PTHR30085:SF6">
    <property type="entry name" value="ABC TRANSPORTER GLUTAMINE-BINDING PROTEIN GLNH"/>
    <property type="match status" value="1"/>
</dbReference>
<dbReference type="SUPFAM" id="SSF53850">
    <property type="entry name" value="Periplasmic binding protein-like II"/>
    <property type="match status" value="1"/>
</dbReference>
<name>A0ABT1W8D4_9PROT</name>
<sequence>MPLCFRSLAAACVLAASVPVHATAATVAADTRPGATLAHVRKAGIVACGLVADENDYSESDTHGNLTALGADYCRALAAEIFGDQNRARFLTQPDEPTALAKLRDGKIDVLFGATPSPVMGLAYHVAFGPPMMLDGFGFLVSNESGIRTIADLSGKRLCFINASAPEREIDDLLDPVLKTPEKRFPYSERGEMNVALEDGHCDATAGDVSLMANVRGSFDKRASRFHVLDATLSVDPFSPAYRLGDTQWAALVDWTVWVPLQAEIHGIDHATMPKLGNSADPVVQRLLGHQPWIGRSLGISDSGFTRALEQVGNAEEIFDRDVGAHSALGLPRGRSAPVERGGALWSLTVRSPQ</sequence>
<evidence type="ECO:0000259" key="5">
    <source>
        <dbReference type="SMART" id="SM00062"/>
    </source>
</evidence>
<comment type="similarity">
    <text evidence="1">Belongs to the bacterial solute-binding protein 3 family.</text>
</comment>
<feature type="chain" id="PRO_5045052346" evidence="4">
    <location>
        <begin position="23"/>
        <end position="354"/>
    </location>
</feature>
<dbReference type="Gene3D" id="3.40.190.10">
    <property type="entry name" value="Periplasmic binding protein-like II"/>
    <property type="match status" value="2"/>
</dbReference>
<keyword evidence="7" id="KW-1185">Reference proteome</keyword>
<comment type="caution">
    <text evidence="6">The sequence shown here is derived from an EMBL/GenBank/DDBJ whole genome shotgun (WGS) entry which is preliminary data.</text>
</comment>
<evidence type="ECO:0000313" key="7">
    <source>
        <dbReference type="Proteomes" id="UP001524587"/>
    </source>
</evidence>
<gene>
    <name evidence="6" type="ORF">NFI95_08505</name>
</gene>
<keyword evidence="3 4" id="KW-0732">Signal</keyword>
<accession>A0ABT1W8D4</accession>
<dbReference type="PANTHER" id="PTHR30085">
    <property type="entry name" value="AMINO ACID ABC TRANSPORTER PERMEASE"/>
    <property type="match status" value="1"/>
</dbReference>